<dbReference type="UniPathway" id="UPA00558">
    <property type="reaction ID" value="UER00742"/>
</dbReference>
<dbReference type="Pfam" id="PF01467">
    <property type="entry name" value="CTP_transf_like"/>
    <property type="match status" value="2"/>
</dbReference>
<dbReference type="NCBIfam" id="TIGR00125">
    <property type="entry name" value="cyt_tran_rel"/>
    <property type="match status" value="2"/>
</dbReference>
<evidence type="ECO:0000256" key="11">
    <source>
        <dbReference type="ARBA" id="ARBA00031473"/>
    </source>
</evidence>
<comment type="pathway">
    <text evidence="1">Lipid metabolism.</text>
</comment>
<evidence type="ECO:0000256" key="9">
    <source>
        <dbReference type="ARBA" id="ARBA00024191"/>
    </source>
</evidence>
<protein>
    <recommendedName>
        <fullName evidence="10">ethanolamine-phosphate cytidylyltransferase</fullName>
        <ecNumber evidence="10">2.7.7.14</ecNumber>
    </recommendedName>
    <alternativeName>
        <fullName evidence="11">CTP:phosphoethanolamine cytidylyltransferase</fullName>
    </alternativeName>
</protein>
<sequence length="399" mass="44508">MVSQVKEDRIWVDGCFDFAHHGHAGAMLQARQLGNELYVGVHNDEDIEANKGPVVMTLQERMSAVEACKWCTKAISDAPYVTQPEFMDSYGCKYVVHGDDITTDADGNDCYRIVKDMGRFLVVKRTPNISTTDLVGRMLSTTSTSHHIPPFAPSLSKKITQDELAGLHLSPELVEKFRLYATAEDGKTAHSGVYVWSDSGVSELIEPSDKIRQQLTQDKKVFYVDGGFDLFFMGHIEFLRAVRQLADEQGAIIVVGIHDDSTVNNSNGKNYPIMNLFERALCVLQCKYVDSVVLSAPWSPNAAFLNALKPTINVSKILHGPTSIEAQGKSELQNPYEDAKALGLYTEIGAHPYDHIQSEALVDRVLSHREAYEERQRKKGWKSENELKIKALEEASSNQ</sequence>
<evidence type="ECO:0000313" key="13">
    <source>
        <dbReference type="EMBL" id="CDO53016.1"/>
    </source>
</evidence>
<comment type="pathway">
    <text evidence="9">Phospholipid metabolism; phosphatidylethanolamine biosynthesis; phosphatidylethanolamine from ethanolamine: step 2/3.</text>
</comment>
<reference evidence="14" key="2">
    <citation type="journal article" date="2020" name="Front. Microbiol.">
        <title>Phenotypic and Genetic Characterization of the Cheese Ripening Yeast Geotrichum candidum.</title>
        <authorList>
            <person name="Perkins V."/>
            <person name="Vignola S."/>
            <person name="Lessard M.H."/>
            <person name="Plante P.L."/>
            <person name="Corbeil J."/>
            <person name="Dugat-Bony E."/>
            <person name="Frenette M."/>
            <person name="Labrie S."/>
        </authorList>
    </citation>
    <scope>NUCLEOTIDE SEQUENCE</scope>
    <source>
        <strain evidence="14">LMA-70</strain>
    </source>
</reference>
<evidence type="ECO:0000256" key="4">
    <source>
        <dbReference type="ARBA" id="ARBA00022679"/>
    </source>
</evidence>
<dbReference type="InterPro" id="IPR041723">
    <property type="entry name" value="CCT"/>
</dbReference>
<dbReference type="InterPro" id="IPR004821">
    <property type="entry name" value="Cyt_trans-like"/>
</dbReference>
<dbReference type="OrthoDB" id="40021at2759"/>
<keyword evidence="5 13" id="KW-0548">Nucleotidyltransferase</keyword>
<dbReference type="Proteomes" id="UP000750522">
    <property type="component" value="Unassembled WGS sequence"/>
</dbReference>
<dbReference type="SUPFAM" id="SSF52374">
    <property type="entry name" value="Nucleotidylyl transferase"/>
    <property type="match status" value="2"/>
</dbReference>
<feature type="domain" description="Cytidyltransferase-like" evidence="12">
    <location>
        <begin position="224"/>
        <end position="333"/>
    </location>
</feature>
<evidence type="ECO:0000313" key="14">
    <source>
        <dbReference type="EMBL" id="KAF5104614.1"/>
    </source>
</evidence>
<dbReference type="Proteomes" id="UP000242525">
    <property type="component" value="Unassembled WGS sequence"/>
</dbReference>
<keyword evidence="8" id="KW-1208">Phospholipid metabolism</keyword>
<reference evidence="13 15" key="1">
    <citation type="submission" date="2014-03" db="EMBL/GenBank/DDBJ databases">
        <authorList>
            <person name="Casaregola S."/>
        </authorList>
    </citation>
    <scope>NUCLEOTIDE SEQUENCE [LARGE SCALE GENOMIC DNA]</scope>
    <source>
        <strain evidence="13 15">CLIB 918</strain>
    </source>
</reference>
<organism evidence="13 15">
    <name type="scientific">Geotrichum candidum</name>
    <name type="common">Oospora lactis</name>
    <name type="synonym">Dipodascus geotrichum</name>
    <dbReference type="NCBI Taxonomy" id="1173061"/>
    <lineage>
        <taxon>Eukaryota</taxon>
        <taxon>Fungi</taxon>
        <taxon>Dikarya</taxon>
        <taxon>Ascomycota</taxon>
        <taxon>Saccharomycotina</taxon>
        <taxon>Dipodascomycetes</taxon>
        <taxon>Dipodascales</taxon>
        <taxon>Dipodascaceae</taxon>
        <taxon>Geotrichum</taxon>
    </lineage>
</organism>
<evidence type="ECO:0000256" key="7">
    <source>
        <dbReference type="ARBA" id="ARBA00023209"/>
    </source>
</evidence>
<feature type="domain" description="Cytidyltransferase-like" evidence="12">
    <location>
        <begin position="12"/>
        <end position="135"/>
    </location>
</feature>
<evidence type="ECO:0000256" key="3">
    <source>
        <dbReference type="ARBA" id="ARBA00022516"/>
    </source>
</evidence>
<proteinExistence type="inferred from homology"/>
<dbReference type="EC" id="2.7.7.14" evidence="10"/>
<keyword evidence="7" id="KW-0594">Phospholipid biosynthesis</keyword>
<dbReference type="GO" id="GO:0005737">
    <property type="term" value="C:cytoplasm"/>
    <property type="evidence" value="ECO:0007669"/>
    <property type="project" value="TreeGrafter"/>
</dbReference>
<dbReference type="GO" id="GO:0006646">
    <property type="term" value="P:phosphatidylethanolamine biosynthetic process"/>
    <property type="evidence" value="ECO:0007669"/>
    <property type="project" value="UniProtKB-UniPathway"/>
</dbReference>
<dbReference type="PANTHER" id="PTHR45780">
    <property type="entry name" value="ETHANOLAMINE-PHOSPHATE CYTIDYLYLTRANSFERASE"/>
    <property type="match status" value="1"/>
</dbReference>
<accession>A0A0J9X720</accession>
<evidence type="ECO:0000259" key="12">
    <source>
        <dbReference type="Pfam" id="PF01467"/>
    </source>
</evidence>
<dbReference type="EMBL" id="QQZK01000006">
    <property type="protein sequence ID" value="KAF5104614.1"/>
    <property type="molecule type" value="Genomic_DNA"/>
</dbReference>
<comment type="similarity">
    <text evidence="2">Belongs to the cytidylyltransferase family.</text>
</comment>
<evidence type="ECO:0000256" key="1">
    <source>
        <dbReference type="ARBA" id="ARBA00005189"/>
    </source>
</evidence>
<dbReference type="GO" id="GO:0004306">
    <property type="term" value="F:ethanolamine-phosphate cytidylyltransferase activity"/>
    <property type="evidence" value="ECO:0007669"/>
    <property type="project" value="UniProtKB-EC"/>
</dbReference>
<evidence type="ECO:0000256" key="6">
    <source>
        <dbReference type="ARBA" id="ARBA00023098"/>
    </source>
</evidence>
<evidence type="ECO:0000313" key="15">
    <source>
        <dbReference type="Proteomes" id="UP000242525"/>
    </source>
</evidence>
<keyword evidence="6" id="KW-0443">Lipid metabolism</keyword>
<dbReference type="CDD" id="cd02174">
    <property type="entry name" value="CCT"/>
    <property type="match status" value="1"/>
</dbReference>
<evidence type="ECO:0000256" key="8">
    <source>
        <dbReference type="ARBA" id="ARBA00023264"/>
    </source>
</evidence>
<keyword evidence="15" id="KW-1185">Reference proteome</keyword>
<dbReference type="EMBL" id="CCBN010000004">
    <property type="protein sequence ID" value="CDO53016.1"/>
    <property type="molecule type" value="Genomic_DNA"/>
</dbReference>
<dbReference type="PANTHER" id="PTHR45780:SF2">
    <property type="entry name" value="ETHANOLAMINE-PHOSPHATE CYTIDYLYLTRANSFERASE"/>
    <property type="match status" value="1"/>
</dbReference>
<gene>
    <name evidence="13" type="ORF">BN980_GECA04s02925g</name>
    <name evidence="14" type="ORF">DV451_000527</name>
</gene>
<keyword evidence="4" id="KW-0808">Transferase</keyword>
<dbReference type="InterPro" id="IPR014729">
    <property type="entry name" value="Rossmann-like_a/b/a_fold"/>
</dbReference>
<evidence type="ECO:0000256" key="10">
    <source>
        <dbReference type="ARBA" id="ARBA00024221"/>
    </source>
</evidence>
<dbReference type="AlphaFoldDB" id="A0A0J9X720"/>
<reference evidence="14" key="3">
    <citation type="submission" date="2020-01" db="EMBL/GenBank/DDBJ databases">
        <authorList>
            <person name="Perkins V."/>
            <person name="Lessard M.-H."/>
            <person name="Dugat-Bony E."/>
            <person name="Frenette M."/>
            <person name="Labrie S."/>
        </authorList>
    </citation>
    <scope>NUCLEOTIDE SEQUENCE</scope>
    <source>
        <strain evidence="14">LMA-70</strain>
    </source>
</reference>
<name>A0A0J9X720_GEOCN</name>
<dbReference type="STRING" id="1173061.A0A0J9X720"/>
<evidence type="ECO:0000256" key="5">
    <source>
        <dbReference type="ARBA" id="ARBA00022695"/>
    </source>
</evidence>
<dbReference type="Gene3D" id="3.40.50.620">
    <property type="entry name" value="HUPs"/>
    <property type="match status" value="2"/>
</dbReference>
<keyword evidence="3" id="KW-0444">Lipid biosynthesis</keyword>
<comment type="caution">
    <text evidence="13">The sequence shown here is derived from an EMBL/GenBank/DDBJ whole genome shotgun (WGS) entry which is preliminary data.</text>
</comment>
<dbReference type="InterPro" id="IPR044608">
    <property type="entry name" value="Ect1/PCYT2"/>
</dbReference>
<evidence type="ECO:0000256" key="2">
    <source>
        <dbReference type="ARBA" id="ARBA00010101"/>
    </source>
</evidence>